<comment type="caution">
    <text evidence="2">The sequence shown here is derived from an EMBL/GenBank/DDBJ whole genome shotgun (WGS) entry which is preliminary data.</text>
</comment>
<dbReference type="Proteomes" id="UP001596337">
    <property type="component" value="Unassembled WGS sequence"/>
</dbReference>
<gene>
    <name evidence="2" type="ORF">ACFQGD_15285</name>
</gene>
<evidence type="ECO:0000313" key="2">
    <source>
        <dbReference type="EMBL" id="MFC6868504.1"/>
    </source>
</evidence>
<feature type="transmembrane region" description="Helical" evidence="1">
    <location>
        <begin position="12"/>
        <end position="34"/>
    </location>
</feature>
<organism evidence="2 3">
    <name type="scientific">Haloechinothrix salitolerans</name>
    <dbReference type="NCBI Taxonomy" id="926830"/>
    <lineage>
        <taxon>Bacteria</taxon>
        <taxon>Bacillati</taxon>
        <taxon>Actinomycetota</taxon>
        <taxon>Actinomycetes</taxon>
        <taxon>Pseudonocardiales</taxon>
        <taxon>Pseudonocardiaceae</taxon>
        <taxon>Haloechinothrix</taxon>
    </lineage>
</organism>
<proteinExistence type="predicted"/>
<reference evidence="3" key="1">
    <citation type="journal article" date="2019" name="Int. J. Syst. Evol. Microbiol.">
        <title>The Global Catalogue of Microorganisms (GCM) 10K type strain sequencing project: providing services to taxonomists for standard genome sequencing and annotation.</title>
        <authorList>
            <consortium name="The Broad Institute Genomics Platform"/>
            <consortium name="The Broad Institute Genome Sequencing Center for Infectious Disease"/>
            <person name="Wu L."/>
            <person name="Ma J."/>
        </authorList>
    </citation>
    <scope>NUCLEOTIDE SEQUENCE [LARGE SCALE GENOMIC DNA]</scope>
    <source>
        <strain evidence="3">KCTC 32255</strain>
    </source>
</reference>
<accession>A0ABW2C143</accession>
<evidence type="ECO:0000256" key="1">
    <source>
        <dbReference type="SAM" id="Phobius"/>
    </source>
</evidence>
<dbReference type="RefSeq" id="WP_345392692.1">
    <property type="nucleotide sequence ID" value="NZ_BAABLA010000011.1"/>
</dbReference>
<keyword evidence="1" id="KW-0812">Transmembrane</keyword>
<name>A0ABW2C143_9PSEU</name>
<keyword evidence="1" id="KW-0472">Membrane</keyword>
<sequence>MTLATDHLTGWWVGYVIGAAVVLVVAVLLILIIATVRRIAAVAADATESLRTTQQRTEVLWELEATRTAAKDILAGATEARHALGGNR</sequence>
<keyword evidence="3" id="KW-1185">Reference proteome</keyword>
<evidence type="ECO:0000313" key="3">
    <source>
        <dbReference type="Proteomes" id="UP001596337"/>
    </source>
</evidence>
<dbReference type="EMBL" id="JBHSXX010000001">
    <property type="protein sequence ID" value="MFC6868504.1"/>
    <property type="molecule type" value="Genomic_DNA"/>
</dbReference>
<keyword evidence="1" id="KW-1133">Transmembrane helix</keyword>
<protein>
    <submittedName>
        <fullName evidence="2">Uncharacterized protein</fullName>
    </submittedName>
</protein>